<accession>A0ABD2NSR0</accession>
<organism evidence="1 2">
    <name type="scientific">Cryptolaemus montrouzieri</name>
    <dbReference type="NCBI Taxonomy" id="559131"/>
    <lineage>
        <taxon>Eukaryota</taxon>
        <taxon>Metazoa</taxon>
        <taxon>Ecdysozoa</taxon>
        <taxon>Arthropoda</taxon>
        <taxon>Hexapoda</taxon>
        <taxon>Insecta</taxon>
        <taxon>Pterygota</taxon>
        <taxon>Neoptera</taxon>
        <taxon>Endopterygota</taxon>
        <taxon>Coleoptera</taxon>
        <taxon>Polyphaga</taxon>
        <taxon>Cucujiformia</taxon>
        <taxon>Coccinelloidea</taxon>
        <taxon>Coccinellidae</taxon>
        <taxon>Scymninae</taxon>
        <taxon>Scymnini</taxon>
        <taxon>Cryptolaemus</taxon>
    </lineage>
</organism>
<dbReference type="EMBL" id="JABFTP020000144">
    <property type="protein sequence ID" value="KAL3281751.1"/>
    <property type="molecule type" value="Genomic_DNA"/>
</dbReference>
<dbReference type="AlphaFoldDB" id="A0ABD2NSR0"/>
<gene>
    <name evidence="1" type="ORF">HHI36_004955</name>
</gene>
<sequence>MTAGSSCEDDGDAVFGDDQGIGFAGDLITDPEEDIGMVCEEDGFSKIDTSSVCEEDVENILCGFDVRIIIVSEKLILNFKTECRIRMFGFKLFGRSSWSFKYYRLCFPKLNLKFVCLDSNRFYVRIHMTGGSCCEDEGDEVCEMVKV</sequence>
<reference evidence="1 2" key="1">
    <citation type="journal article" date="2021" name="BMC Biol.">
        <title>Horizontally acquired antibacterial genes associated with adaptive radiation of ladybird beetles.</title>
        <authorList>
            <person name="Li H.S."/>
            <person name="Tang X.F."/>
            <person name="Huang Y.H."/>
            <person name="Xu Z.Y."/>
            <person name="Chen M.L."/>
            <person name="Du X.Y."/>
            <person name="Qiu B.Y."/>
            <person name="Chen P.T."/>
            <person name="Zhang W."/>
            <person name="Slipinski A."/>
            <person name="Escalona H.E."/>
            <person name="Waterhouse R.M."/>
            <person name="Zwick A."/>
            <person name="Pang H."/>
        </authorList>
    </citation>
    <scope>NUCLEOTIDE SEQUENCE [LARGE SCALE GENOMIC DNA]</scope>
    <source>
        <strain evidence="1">SYSU2018</strain>
    </source>
</reference>
<comment type="caution">
    <text evidence="1">The sequence shown here is derived from an EMBL/GenBank/DDBJ whole genome shotgun (WGS) entry which is preliminary data.</text>
</comment>
<protein>
    <submittedName>
        <fullName evidence="1">Uncharacterized protein</fullName>
    </submittedName>
</protein>
<evidence type="ECO:0000313" key="1">
    <source>
        <dbReference type="EMBL" id="KAL3281751.1"/>
    </source>
</evidence>
<dbReference type="Proteomes" id="UP001516400">
    <property type="component" value="Unassembled WGS sequence"/>
</dbReference>
<name>A0ABD2NSR0_9CUCU</name>
<evidence type="ECO:0000313" key="2">
    <source>
        <dbReference type="Proteomes" id="UP001516400"/>
    </source>
</evidence>
<proteinExistence type="predicted"/>
<keyword evidence="2" id="KW-1185">Reference proteome</keyword>